<accession>A0ACB8R075</accession>
<keyword evidence="2" id="KW-1185">Reference proteome</keyword>
<comment type="caution">
    <text evidence="1">The sequence shown here is derived from an EMBL/GenBank/DDBJ whole genome shotgun (WGS) entry which is preliminary data.</text>
</comment>
<evidence type="ECO:0000313" key="1">
    <source>
        <dbReference type="EMBL" id="KAI0037468.1"/>
    </source>
</evidence>
<proteinExistence type="predicted"/>
<evidence type="ECO:0000313" key="2">
    <source>
        <dbReference type="Proteomes" id="UP000814033"/>
    </source>
</evidence>
<dbReference type="Proteomes" id="UP000814033">
    <property type="component" value="Unassembled WGS sequence"/>
</dbReference>
<sequence length="307" mass="34101">MATELADDGHTPRVTDSNRDPASTCSYSSLTDSTSFSTHHTHHPLVMPNPRWATQEEWDWLVKYCRDHCKLSFNKTQSSTFRATMTEAFCETFPLERMVTDDVPEDIESWVNRRMARKNKVKQWISNHARKNASDAPTSEPLPKFLQLTAVPTGGRAHSALDLYRADPENHHVAQTARQEFIDNAEASGAEINQSQLQAHVNKAVGEAYRADPEAVAKYSALSEEEKASAAARRKQAKDSVAEPSDAAEGSEGAMAARQTMLRNLDYTLQNLRADYSQKTNCVILTVVGTLNEVGVLLIRLARTALA</sequence>
<name>A0ACB8R075_9AGAM</name>
<organism evidence="1 2">
    <name type="scientific">Auriscalpium vulgare</name>
    <dbReference type="NCBI Taxonomy" id="40419"/>
    <lineage>
        <taxon>Eukaryota</taxon>
        <taxon>Fungi</taxon>
        <taxon>Dikarya</taxon>
        <taxon>Basidiomycota</taxon>
        <taxon>Agaricomycotina</taxon>
        <taxon>Agaricomycetes</taxon>
        <taxon>Russulales</taxon>
        <taxon>Auriscalpiaceae</taxon>
        <taxon>Auriscalpium</taxon>
    </lineage>
</organism>
<protein>
    <submittedName>
        <fullName evidence="1">Uncharacterized protein</fullName>
    </submittedName>
</protein>
<reference evidence="1" key="2">
    <citation type="journal article" date="2022" name="New Phytol.">
        <title>Evolutionary transition to the ectomycorrhizal habit in the genomes of a hyperdiverse lineage of mushroom-forming fungi.</title>
        <authorList>
            <person name="Looney B."/>
            <person name="Miyauchi S."/>
            <person name="Morin E."/>
            <person name="Drula E."/>
            <person name="Courty P.E."/>
            <person name="Kohler A."/>
            <person name="Kuo A."/>
            <person name="LaButti K."/>
            <person name="Pangilinan J."/>
            <person name="Lipzen A."/>
            <person name="Riley R."/>
            <person name="Andreopoulos W."/>
            <person name="He G."/>
            <person name="Johnson J."/>
            <person name="Nolan M."/>
            <person name="Tritt A."/>
            <person name="Barry K.W."/>
            <person name="Grigoriev I.V."/>
            <person name="Nagy L.G."/>
            <person name="Hibbett D."/>
            <person name="Henrissat B."/>
            <person name="Matheny P.B."/>
            <person name="Labbe J."/>
            <person name="Martin F.M."/>
        </authorList>
    </citation>
    <scope>NUCLEOTIDE SEQUENCE</scope>
    <source>
        <strain evidence="1">FP105234-sp</strain>
    </source>
</reference>
<gene>
    <name evidence="1" type="ORF">FA95DRAFT_1614184</name>
</gene>
<reference evidence="1" key="1">
    <citation type="submission" date="2021-02" db="EMBL/GenBank/DDBJ databases">
        <authorList>
            <consortium name="DOE Joint Genome Institute"/>
            <person name="Ahrendt S."/>
            <person name="Looney B.P."/>
            <person name="Miyauchi S."/>
            <person name="Morin E."/>
            <person name="Drula E."/>
            <person name="Courty P.E."/>
            <person name="Chicoki N."/>
            <person name="Fauchery L."/>
            <person name="Kohler A."/>
            <person name="Kuo A."/>
            <person name="Labutti K."/>
            <person name="Pangilinan J."/>
            <person name="Lipzen A."/>
            <person name="Riley R."/>
            <person name="Andreopoulos W."/>
            <person name="He G."/>
            <person name="Johnson J."/>
            <person name="Barry K.W."/>
            <person name="Grigoriev I.V."/>
            <person name="Nagy L."/>
            <person name="Hibbett D."/>
            <person name="Henrissat B."/>
            <person name="Matheny P.B."/>
            <person name="Labbe J."/>
            <person name="Martin F."/>
        </authorList>
    </citation>
    <scope>NUCLEOTIDE SEQUENCE</scope>
    <source>
        <strain evidence="1">FP105234-sp</strain>
    </source>
</reference>
<dbReference type="EMBL" id="MU276934">
    <property type="protein sequence ID" value="KAI0037468.1"/>
    <property type="molecule type" value="Genomic_DNA"/>
</dbReference>